<name>A0A1M6SAH8_XYLRU</name>
<accession>A0A1M6SAH8</accession>
<dbReference type="EMBL" id="FRBD01000003">
    <property type="protein sequence ID" value="SHK41731.1"/>
    <property type="molecule type" value="Genomic_DNA"/>
</dbReference>
<evidence type="ECO:0000313" key="2">
    <source>
        <dbReference type="Proteomes" id="UP000184130"/>
    </source>
</evidence>
<sequence length="239" mass="28050">MKIGCITSDGKSVEQVDLSVVKETVYELEIVVVNHPRHYPKYKVSSQTIAFADTQKEAEYLIQDALESKKWKTEDIFCFYIYERPIDFEYGWSEYMSSWVYSNDGHLLNKRLFPTFWSEGKFDGRSEEEVRFKWGDLVECLWGTSVELVYVLASPPGKEHYIRISKEQGKPYFGDDSDDSYVVIDGPGYQYHSHVDALSLFTPHYNIPKSIQQKYLKIWEGYLKDLEEYRKDIGYNAPF</sequence>
<dbReference type="AlphaFoldDB" id="A0A1M6SAH8"/>
<reference evidence="1 2" key="1">
    <citation type="submission" date="2016-11" db="EMBL/GenBank/DDBJ databases">
        <authorList>
            <person name="Jaros S."/>
            <person name="Januszkiewicz K."/>
            <person name="Wedrychowicz H."/>
        </authorList>
    </citation>
    <scope>NUCLEOTIDE SEQUENCE [LARGE SCALE GENOMIC DNA]</scope>
    <source>
        <strain evidence="1 2">KHT3</strain>
    </source>
</reference>
<proteinExistence type="predicted"/>
<dbReference type="Proteomes" id="UP000184130">
    <property type="component" value="Unassembled WGS sequence"/>
</dbReference>
<dbReference type="RefSeq" id="WP_073204860.1">
    <property type="nucleotide sequence ID" value="NZ_FRBD01000003.1"/>
</dbReference>
<protein>
    <submittedName>
        <fullName evidence="1">Uncharacterized protein</fullName>
    </submittedName>
</protein>
<dbReference type="OrthoDB" id="9808350at2"/>
<evidence type="ECO:0000313" key="1">
    <source>
        <dbReference type="EMBL" id="SHK41731.1"/>
    </source>
</evidence>
<gene>
    <name evidence="1" type="ORF">SAMN05216463_10375</name>
</gene>
<organism evidence="1 2">
    <name type="scientific">Xylanibacter ruminicola</name>
    <name type="common">Prevotella ruminicola</name>
    <dbReference type="NCBI Taxonomy" id="839"/>
    <lineage>
        <taxon>Bacteria</taxon>
        <taxon>Pseudomonadati</taxon>
        <taxon>Bacteroidota</taxon>
        <taxon>Bacteroidia</taxon>
        <taxon>Bacteroidales</taxon>
        <taxon>Prevotellaceae</taxon>
        <taxon>Xylanibacter</taxon>
    </lineage>
</organism>